<evidence type="ECO:0000256" key="1">
    <source>
        <dbReference type="ARBA" id="ARBA00008857"/>
    </source>
</evidence>
<dbReference type="Proteomes" id="UP001500928">
    <property type="component" value="Unassembled WGS sequence"/>
</dbReference>
<feature type="domain" description="Tyr recombinase" evidence="4">
    <location>
        <begin position="182"/>
        <end position="401"/>
    </location>
</feature>
<accession>A0ABP9AT58</accession>
<keyword evidence="3" id="KW-0233">DNA recombination</keyword>
<comment type="caution">
    <text evidence="5">The sequence shown here is derived from an EMBL/GenBank/DDBJ whole genome shotgun (WGS) entry which is preliminary data.</text>
</comment>
<dbReference type="PANTHER" id="PTHR30349:SF64">
    <property type="entry name" value="PROPHAGE INTEGRASE INTD-RELATED"/>
    <property type="match status" value="1"/>
</dbReference>
<keyword evidence="6" id="KW-1185">Reference proteome</keyword>
<dbReference type="InterPro" id="IPR002104">
    <property type="entry name" value="Integrase_catalytic"/>
</dbReference>
<evidence type="ECO:0000256" key="3">
    <source>
        <dbReference type="ARBA" id="ARBA00023172"/>
    </source>
</evidence>
<evidence type="ECO:0000313" key="5">
    <source>
        <dbReference type="EMBL" id="GAA4785542.1"/>
    </source>
</evidence>
<comment type="similarity">
    <text evidence="1">Belongs to the 'phage' integrase family.</text>
</comment>
<evidence type="ECO:0000259" key="4">
    <source>
        <dbReference type="PROSITE" id="PS51898"/>
    </source>
</evidence>
<dbReference type="Pfam" id="PF22022">
    <property type="entry name" value="Phage_int_M"/>
    <property type="match status" value="1"/>
</dbReference>
<dbReference type="InterPro" id="IPR050090">
    <property type="entry name" value="Tyrosine_recombinase_XerCD"/>
</dbReference>
<dbReference type="RefSeq" id="WP_345413537.1">
    <property type="nucleotide sequence ID" value="NZ_BAABHO010000012.1"/>
</dbReference>
<dbReference type="InterPro" id="IPR011010">
    <property type="entry name" value="DNA_brk_join_enz"/>
</dbReference>
<evidence type="ECO:0000256" key="2">
    <source>
        <dbReference type="ARBA" id="ARBA00023125"/>
    </source>
</evidence>
<reference evidence="6" key="1">
    <citation type="journal article" date="2019" name="Int. J. Syst. Evol. Microbiol.">
        <title>The Global Catalogue of Microorganisms (GCM) 10K type strain sequencing project: providing services to taxonomists for standard genome sequencing and annotation.</title>
        <authorList>
            <consortium name="The Broad Institute Genomics Platform"/>
            <consortium name="The Broad Institute Genome Sequencing Center for Infectious Disease"/>
            <person name="Wu L."/>
            <person name="Ma J."/>
        </authorList>
    </citation>
    <scope>NUCLEOTIDE SEQUENCE [LARGE SCALE GENOMIC DNA]</scope>
    <source>
        <strain evidence="6">JCM 17979</strain>
    </source>
</reference>
<dbReference type="PANTHER" id="PTHR30349">
    <property type="entry name" value="PHAGE INTEGRASE-RELATED"/>
    <property type="match status" value="1"/>
</dbReference>
<protein>
    <submittedName>
        <fullName evidence="5">Site-specific integrase</fullName>
    </submittedName>
</protein>
<sequence>MARPPLPLGTPGTISVAEEEPGSWVARCRFRDHDGVTRRLRKHGPSKTAAKGALHELIQQRQRGKTGYGAVLTPASRFRETAELYLAKVDRKREDSTHALYAYHLDRTILPALGALQLRECTVARLDAFLEVLEPRYAASTRRTLRSIVSGVLQIAVLHEALPANPVRELDRIEQPRGQAKKKPRGLTVDERQALLDWFDRDSNDDGVRRLQRVARAAELPDLVRFSLGTGLRIGEALAVRRLDVNLDGVPVRGQDGPLRVPVVTIAGNVTWVKGKGLVRHDGKSEAALRVIPLPQFAADLLRERLAQPGEDGWPLFPAAGRDGRITYRWPSNVRRTLRSVREEVGLEWMTPHTWRRTYATILDDELTFTDRMKADLMGQAQFLKNTYVSRGELHAGAAVLLDAMLAA</sequence>
<organism evidence="5 6">
    <name type="scientific">Actinomycetospora chlora</name>
    <dbReference type="NCBI Taxonomy" id="663608"/>
    <lineage>
        <taxon>Bacteria</taxon>
        <taxon>Bacillati</taxon>
        <taxon>Actinomycetota</taxon>
        <taxon>Actinomycetes</taxon>
        <taxon>Pseudonocardiales</taxon>
        <taxon>Pseudonocardiaceae</taxon>
        <taxon>Actinomycetospora</taxon>
    </lineage>
</organism>
<dbReference type="SUPFAM" id="SSF56349">
    <property type="entry name" value="DNA breaking-rejoining enzymes"/>
    <property type="match status" value="1"/>
</dbReference>
<keyword evidence="2" id="KW-0238">DNA-binding</keyword>
<dbReference type="InterPro" id="IPR053876">
    <property type="entry name" value="Phage_int_M"/>
</dbReference>
<proteinExistence type="inferred from homology"/>
<dbReference type="PROSITE" id="PS51898">
    <property type="entry name" value="TYR_RECOMBINASE"/>
    <property type="match status" value="1"/>
</dbReference>
<dbReference type="InterPro" id="IPR013762">
    <property type="entry name" value="Integrase-like_cat_sf"/>
</dbReference>
<dbReference type="InterPro" id="IPR010998">
    <property type="entry name" value="Integrase_recombinase_N"/>
</dbReference>
<gene>
    <name evidence="5" type="ORF">GCM10023200_19340</name>
</gene>
<evidence type="ECO:0000313" key="6">
    <source>
        <dbReference type="Proteomes" id="UP001500928"/>
    </source>
</evidence>
<dbReference type="EMBL" id="BAABHO010000012">
    <property type="protein sequence ID" value="GAA4785542.1"/>
    <property type="molecule type" value="Genomic_DNA"/>
</dbReference>
<name>A0ABP9AT58_9PSEU</name>
<dbReference type="Gene3D" id="1.10.150.130">
    <property type="match status" value="1"/>
</dbReference>
<dbReference type="Gene3D" id="1.10.443.10">
    <property type="entry name" value="Intergrase catalytic core"/>
    <property type="match status" value="1"/>
</dbReference>